<dbReference type="EMBL" id="CP012661">
    <property type="protein sequence ID" value="AMY68110.1"/>
    <property type="molecule type" value="Genomic_DNA"/>
</dbReference>
<dbReference type="PATRIC" id="fig|1335048.3.peg.883"/>
<feature type="transmembrane region" description="Helical" evidence="6">
    <location>
        <begin position="473"/>
        <end position="498"/>
    </location>
</feature>
<dbReference type="PANTHER" id="PTHR11101">
    <property type="entry name" value="PHOSPHATE TRANSPORTER"/>
    <property type="match status" value="1"/>
</dbReference>
<keyword evidence="2 6" id="KW-0813">Transport</keyword>
<evidence type="ECO:0000256" key="3">
    <source>
        <dbReference type="ARBA" id="ARBA00022692"/>
    </source>
</evidence>
<keyword evidence="5 6" id="KW-0472">Membrane</keyword>
<keyword evidence="3 6" id="KW-0812">Transmembrane</keyword>
<sequence length="503" mass="51554">MTQCPLPPSAPDDPMTRWKALDKDLDRIGALEEGALFVSRPLVAPGLALVFIVLAALVSALVIGFSHSALIVIAAAAVGAYMALNIGANDVANNMGPAVGSNALSMGWALAIAAVFETLGAVLAGGEVVATISAGIVAPGAVADPQVFIWLMMAALIAAAVWINLATLLGAPVSTTHSVVGAVAGAGVAAAGFAAVNWAQLGAIAASWITSPALAGMVAALILAFIKARIMYVEDKLAAARLWVPVLIGVMAGTFATYLAMMGLSRIWAVHPLAALVIGLGVGLTGWAVAQPLVQRQAAGMENRRRSLRRLFAAPLILSAALLSFAHGANDVANAVGPLAAIVQIVRSGDVVAAVLIPAWVTGIGAIGISLGLILFGPKLIRLVGTEITRLNPMRAYCVALGAALTVILASWMGLPVSTTHTAVGAVFGVGFYREWHTARRRRALGRSLGQAPGEADPPEEHRRRKLVRRSHVVTVVAAWVVTVPASGVLAAAVFLALRGLAG</sequence>
<feature type="transmembrane region" description="Helical" evidence="6">
    <location>
        <begin position="42"/>
        <end position="63"/>
    </location>
</feature>
<gene>
    <name evidence="7" type="ORF">AKL17_0851</name>
</gene>
<dbReference type="OrthoDB" id="9779554at2"/>
<feature type="transmembrane region" description="Helical" evidence="6">
    <location>
        <begin position="147"/>
        <end position="167"/>
    </location>
</feature>
<evidence type="ECO:0000256" key="4">
    <source>
        <dbReference type="ARBA" id="ARBA00022989"/>
    </source>
</evidence>
<dbReference type="KEGG" id="daa:AKL17_0851"/>
<feature type="transmembrane region" description="Helical" evidence="6">
    <location>
        <begin position="205"/>
        <end position="226"/>
    </location>
</feature>
<comment type="similarity">
    <text evidence="6">Belongs to the inorganic phosphate transporter (PiT) (TC 2.A.20) family.</text>
</comment>
<feature type="transmembrane region" description="Helical" evidence="6">
    <location>
        <begin position="267"/>
        <end position="290"/>
    </location>
</feature>
<feature type="transmembrane region" description="Helical" evidence="6">
    <location>
        <begin position="351"/>
        <end position="376"/>
    </location>
</feature>
<dbReference type="Proteomes" id="UP000076128">
    <property type="component" value="Chromosome"/>
</dbReference>
<keyword evidence="4 6" id="KW-1133">Transmembrane helix</keyword>
<evidence type="ECO:0000313" key="8">
    <source>
        <dbReference type="Proteomes" id="UP000076128"/>
    </source>
</evidence>
<feature type="transmembrane region" description="Helical" evidence="6">
    <location>
        <begin position="108"/>
        <end position="141"/>
    </location>
</feature>
<dbReference type="PANTHER" id="PTHR11101:SF80">
    <property type="entry name" value="PHOSPHATE TRANSPORTER"/>
    <property type="match status" value="1"/>
</dbReference>
<reference evidence="7 8" key="1">
    <citation type="submission" date="2015-09" db="EMBL/GenBank/DDBJ databases">
        <title>Complete genome sequence of Defluviimonas alba cai42t isolated from an oilfield in Xinjiang.</title>
        <authorList>
            <person name="Geng S."/>
            <person name="Pan X."/>
            <person name="Wu X."/>
        </authorList>
    </citation>
    <scope>NUCLEOTIDE SEQUENCE [LARGE SCALE GENOMIC DNA]</scope>
    <source>
        <strain evidence="8">cai42</strain>
    </source>
</reference>
<keyword evidence="8" id="KW-1185">Reference proteome</keyword>
<comment type="subcellular location">
    <subcellularLocation>
        <location evidence="1 6">Membrane</location>
        <topology evidence="1 6">Multi-pass membrane protein</topology>
    </subcellularLocation>
</comment>
<protein>
    <recommendedName>
        <fullName evidence="6">Phosphate transporter</fullName>
    </recommendedName>
</protein>
<dbReference type="GO" id="GO:0005315">
    <property type="term" value="F:phosphate transmembrane transporter activity"/>
    <property type="evidence" value="ECO:0007669"/>
    <property type="project" value="InterPro"/>
</dbReference>
<evidence type="ECO:0000256" key="5">
    <source>
        <dbReference type="ARBA" id="ARBA00023136"/>
    </source>
</evidence>
<dbReference type="STRING" id="1335048.AKL17_0851"/>
<proteinExistence type="inferred from homology"/>
<evidence type="ECO:0000256" key="6">
    <source>
        <dbReference type="RuleBase" id="RU363058"/>
    </source>
</evidence>
<dbReference type="Pfam" id="PF01384">
    <property type="entry name" value="PHO4"/>
    <property type="match status" value="1"/>
</dbReference>
<name>A0A159Z275_9RHOB</name>
<keyword evidence="6" id="KW-0592">Phosphate transport</keyword>
<evidence type="ECO:0000256" key="1">
    <source>
        <dbReference type="ARBA" id="ARBA00004141"/>
    </source>
</evidence>
<accession>A0A159Z275</accession>
<feature type="transmembrane region" description="Helical" evidence="6">
    <location>
        <begin position="238"/>
        <end position="261"/>
    </location>
</feature>
<feature type="transmembrane region" description="Helical" evidence="6">
    <location>
        <begin position="396"/>
        <end position="413"/>
    </location>
</feature>
<feature type="transmembrane region" description="Helical" evidence="6">
    <location>
        <begin position="69"/>
        <end position="88"/>
    </location>
</feature>
<dbReference type="InterPro" id="IPR001204">
    <property type="entry name" value="Phos_transporter"/>
</dbReference>
<dbReference type="GO" id="GO:0035435">
    <property type="term" value="P:phosphate ion transmembrane transport"/>
    <property type="evidence" value="ECO:0007669"/>
    <property type="project" value="TreeGrafter"/>
</dbReference>
<dbReference type="GO" id="GO:0016020">
    <property type="term" value="C:membrane"/>
    <property type="evidence" value="ECO:0007669"/>
    <property type="project" value="UniProtKB-SubCell"/>
</dbReference>
<organism evidence="7 8">
    <name type="scientific">Frigidibacter mobilis</name>
    <dbReference type="NCBI Taxonomy" id="1335048"/>
    <lineage>
        <taxon>Bacteria</taxon>
        <taxon>Pseudomonadati</taxon>
        <taxon>Pseudomonadota</taxon>
        <taxon>Alphaproteobacteria</taxon>
        <taxon>Rhodobacterales</taxon>
        <taxon>Paracoccaceae</taxon>
        <taxon>Frigidibacter</taxon>
    </lineage>
</organism>
<dbReference type="AlphaFoldDB" id="A0A159Z275"/>
<evidence type="ECO:0000313" key="7">
    <source>
        <dbReference type="EMBL" id="AMY68110.1"/>
    </source>
</evidence>
<evidence type="ECO:0000256" key="2">
    <source>
        <dbReference type="ARBA" id="ARBA00022448"/>
    </source>
</evidence>
<feature type="transmembrane region" description="Helical" evidence="6">
    <location>
        <begin position="311"/>
        <end position="329"/>
    </location>
</feature>
<feature type="transmembrane region" description="Helical" evidence="6">
    <location>
        <begin position="419"/>
        <end position="436"/>
    </location>
</feature>
<feature type="transmembrane region" description="Helical" evidence="6">
    <location>
        <begin position="179"/>
        <end position="199"/>
    </location>
</feature>